<feature type="region of interest" description="Disordered" evidence="1">
    <location>
        <begin position="1"/>
        <end position="37"/>
    </location>
</feature>
<evidence type="ECO:0000256" key="1">
    <source>
        <dbReference type="SAM" id="MobiDB-lite"/>
    </source>
</evidence>
<reference evidence="2 3" key="1">
    <citation type="submission" date="2019-05" db="EMBL/GenBank/DDBJ databases">
        <title>Another draft genome of Portunus trituberculatus and its Hox gene families provides insights of decapod evolution.</title>
        <authorList>
            <person name="Jeong J.-H."/>
            <person name="Song I."/>
            <person name="Kim S."/>
            <person name="Choi T."/>
            <person name="Kim D."/>
            <person name="Ryu S."/>
            <person name="Kim W."/>
        </authorList>
    </citation>
    <scope>NUCLEOTIDE SEQUENCE [LARGE SCALE GENOMIC DNA]</scope>
    <source>
        <tissue evidence="2">Muscle</tissue>
    </source>
</reference>
<evidence type="ECO:0000313" key="3">
    <source>
        <dbReference type="Proteomes" id="UP000324222"/>
    </source>
</evidence>
<feature type="compositionally biased region" description="Pro residues" evidence="1">
    <location>
        <begin position="18"/>
        <end position="29"/>
    </location>
</feature>
<accession>A0A5B7HCJ4</accession>
<evidence type="ECO:0000313" key="2">
    <source>
        <dbReference type="EMBL" id="MPC67853.1"/>
    </source>
</evidence>
<dbReference type="EMBL" id="VSRR010026861">
    <property type="protein sequence ID" value="MPC67853.1"/>
    <property type="molecule type" value="Genomic_DNA"/>
</dbReference>
<name>A0A5B7HCJ4_PORTR</name>
<dbReference type="AlphaFoldDB" id="A0A5B7HCJ4"/>
<keyword evidence="3" id="KW-1185">Reference proteome</keyword>
<comment type="caution">
    <text evidence="2">The sequence shown here is derived from an EMBL/GenBank/DDBJ whole genome shotgun (WGS) entry which is preliminary data.</text>
</comment>
<sequence>MAHQTFPQSPPVTHSIHPRPPLLPIPPTPRSRIETQANTQKIRGIIISLDGGSCWSMVGWAADKRVFSSPVFACLPPSVCEVNGGGGGDGGGGG</sequence>
<organism evidence="2 3">
    <name type="scientific">Portunus trituberculatus</name>
    <name type="common">Swimming crab</name>
    <name type="synonym">Neptunus trituberculatus</name>
    <dbReference type="NCBI Taxonomy" id="210409"/>
    <lineage>
        <taxon>Eukaryota</taxon>
        <taxon>Metazoa</taxon>
        <taxon>Ecdysozoa</taxon>
        <taxon>Arthropoda</taxon>
        <taxon>Crustacea</taxon>
        <taxon>Multicrustacea</taxon>
        <taxon>Malacostraca</taxon>
        <taxon>Eumalacostraca</taxon>
        <taxon>Eucarida</taxon>
        <taxon>Decapoda</taxon>
        <taxon>Pleocyemata</taxon>
        <taxon>Brachyura</taxon>
        <taxon>Eubrachyura</taxon>
        <taxon>Portunoidea</taxon>
        <taxon>Portunidae</taxon>
        <taxon>Portuninae</taxon>
        <taxon>Portunus</taxon>
    </lineage>
</organism>
<proteinExistence type="predicted"/>
<gene>
    <name evidence="2" type="ORF">E2C01_062039</name>
</gene>
<dbReference type="Proteomes" id="UP000324222">
    <property type="component" value="Unassembled WGS sequence"/>
</dbReference>
<protein>
    <submittedName>
        <fullName evidence="2">Uncharacterized protein</fullName>
    </submittedName>
</protein>